<keyword evidence="1" id="KW-0472">Membrane</keyword>
<accession>A0A183CI18</accession>
<evidence type="ECO:0000313" key="3">
    <source>
        <dbReference type="WBParaSite" id="GPLIN_001252400"/>
    </source>
</evidence>
<dbReference type="AlphaFoldDB" id="A0A183CI18"/>
<keyword evidence="2" id="KW-1185">Reference proteome</keyword>
<keyword evidence="1" id="KW-1133">Transmembrane helix</keyword>
<reference evidence="2" key="1">
    <citation type="submission" date="2013-12" db="EMBL/GenBank/DDBJ databases">
        <authorList>
            <person name="Aslett M."/>
        </authorList>
    </citation>
    <scope>NUCLEOTIDE SEQUENCE [LARGE SCALE GENOMIC DNA]</scope>
    <source>
        <strain evidence="2">Lindley</strain>
    </source>
</reference>
<sequence length="66" mass="7465">MKKVGINGHNFDDIERKLLTYAMATFLGHFVGSLFMIFIITNIDDPKTKALFVVYNPLIMDTGGRN</sequence>
<organism evidence="2 3">
    <name type="scientific">Globodera pallida</name>
    <name type="common">Potato cyst nematode worm</name>
    <name type="synonym">Heterodera pallida</name>
    <dbReference type="NCBI Taxonomy" id="36090"/>
    <lineage>
        <taxon>Eukaryota</taxon>
        <taxon>Metazoa</taxon>
        <taxon>Ecdysozoa</taxon>
        <taxon>Nematoda</taxon>
        <taxon>Chromadorea</taxon>
        <taxon>Rhabditida</taxon>
        <taxon>Tylenchina</taxon>
        <taxon>Tylenchomorpha</taxon>
        <taxon>Tylenchoidea</taxon>
        <taxon>Heteroderidae</taxon>
        <taxon>Heteroderinae</taxon>
        <taxon>Globodera</taxon>
    </lineage>
</organism>
<reference evidence="3" key="3">
    <citation type="submission" date="2016-06" db="UniProtKB">
        <authorList>
            <consortium name="WormBaseParasite"/>
        </authorList>
    </citation>
    <scope>IDENTIFICATION</scope>
</reference>
<dbReference type="Proteomes" id="UP000050741">
    <property type="component" value="Unassembled WGS sequence"/>
</dbReference>
<name>A0A183CI18_GLOPA</name>
<feature type="transmembrane region" description="Helical" evidence="1">
    <location>
        <begin position="21"/>
        <end position="43"/>
    </location>
</feature>
<proteinExistence type="predicted"/>
<dbReference type="WBParaSite" id="GPLIN_001252400">
    <property type="protein sequence ID" value="GPLIN_001252400"/>
    <property type="gene ID" value="GPLIN_001252400"/>
</dbReference>
<keyword evidence="1" id="KW-0812">Transmembrane</keyword>
<reference evidence="2" key="2">
    <citation type="submission" date="2014-05" db="EMBL/GenBank/DDBJ databases">
        <title>The genome and life-stage specific transcriptomes of Globodera pallida elucidate key aspects of plant parasitism by a cyst nematode.</title>
        <authorList>
            <person name="Cotton J.A."/>
            <person name="Lilley C.J."/>
            <person name="Jones L.M."/>
            <person name="Kikuchi T."/>
            <person name="Reid A.J."/>
            <person name="Thorpe P."/>
            <person name="Tsai I.J."/>
            <person name="Beasley H."/>
            <person name="Blok V."/>
            <person name="Cock P.J.A."/>
            <person name="Van den Akker S.E."/>
            <person name="Holroyd N."/>
            <person name="Hunt M."/>
            <person name="Mantelin S."/>
            <person name="Naghra H."/>
            <person name="Pain A."/>
            <person name="Palomares-Rius J.E."/>
            <person name="Zarowiecki M."/>
            <person name="Berriman M."/>
            <person name="Jones J.T."/>
            <person name="Urwin P.E."/>
        </authorList>
    </citation>
    <scope>NUCLEOTIDE SEQUENCE [LARGE SCALE GENOMIC DNA]</scope>
    <source>
        <strain evidence="2">Lindley</strain>
    </source>
</reference>
<evidence type="ECO:0000256" key="1">
    <source>
        <dbReference type="SAM" id="Phobius"/>
    </source>
</evidence>
<protein>
    <submittedName>
        <fullName evidence="3">Transferred entry: 7.1.1.9</fullName>
    </submittedName>
</protein>
<evidence type="ECO:0000313" key="2">
    <source>
        <dbReference type="Proteomes" id="UP000050741"/>
    </source>
</evidence>